<evidence type="ECO:0000313" key="4">
    <source>
        <dbReference type="Proteomes" id="UP000093898"/>
    </source>
</evidence>
<dbReference type="InterPro" id="IPR050447">
    <property type="entry name" value="Erg6_SMT_methyltransf"/>
</dbReference>
<protein>
    <submittedName>
        <fullName evidence="3">Methyltransferase type 11</fullName>
    </submittedName>
</protein>
<dbReference type="PANTHER" id="PTHR44068">
    <property type="entry name" value="ZGC:194242"/>
    <property type="match status" value="1"/>
</dbReference>
<dbReference type="SUPFAM" id="SSF53335">
    <property type="entry name" value="S-adenosyl-L-methionine-dependent methyltransferases"/>
    <property type="match status" value="1"/>
</dbReference>
<sequence>MSTPQEIKSCCAALYSSDAVAALLGESYHPGGAQLTRRLADLMHLQPGQRVLDVASGPGATARLLAIDYDVSVEGVDLAAPVVHQARQNTAVAGLAQRVHFHLGEAEHLPLPDDSVDAVISECAFCTFTDKPTAAGEFARVLRPGGRLGLADVITAPGGLPDDLVTLAGWVACVADARPHPYYTELFGDAGLHTVHVETCDDALVQMIDQIEARIHLLHITRALDAVGVDADQVLHYTTVARHAIAEGLLGYALILAEKGAGTGIR</sequence>
<dbReference type="Pfam" id="PF08241">
    <property type="entry name" value="Methyltransf_11"/>
    <property type="match status" value="1"/>
</dbReference>
<evidence type="ECO:0000313" key="3">
    <source>
        <dbReference type="EMBL" id="OBJ45379.1"/>
    </source>
</evidence>
<gene>
    <name evidence="3" type="ORF">A5630_14090</name>
</gene>
<proteinExistence type="predicted"/>
<keyword evidence="3" id="KW-0489">Methyltransferase</keyword>
<dbReference type="InterPro" id="IPR029063">
    <property type="entry name" value="SAM-dependent_MTases_sf"/>
</dbReference>
<dbReference type="Proteomes" id="UP000093898">
    <property type="component" value="Unassembled WGS sequence"/>
</dbReference>
<evidence type="ECO:0000256" key="1">
    <source>
        <dbReference type="ARBA" id="ARBA00022679"/>
    </source>
</evidence>
<dbReference type="PANTHER" id="PTHR44068:SF11">
    <property type="entry name" value="GERANYL DIPHOSPHATE 2-C-METHYLTRANSFERASE"/>
    <property type="match status" value="1"/>
</dbReference>
<dbReference type="RefSeq" id="WP_064979174.1">
    <property type="nucleotide sequence ID" value="NZ_LZLC01000038.1"/>
</dbReference>
<organism evidence="3 4">
    <name type="scientific">Mycolicibacterium mucogenicum</name>
    <name type="common">Mycobacterium mucogenicum</name>
    <dbReference type="NCBI Taxonomy" id="56689"/>
    <lineage>
        <taxon>Bacteria</taxon>
        <taxon>Bacillati</taxon>
        <taxon>Actinomycetota</taxon>
        <taxon>Actinomycetes</taxon>
        <taxon>Mycobacteriales</taxon>
        <taxon>Mycobacteriaceae</taxon>
        <taxon>Mycolicibacterium</taxon>
    </lineage>
</organism>
<comment type="caution">
    <text evidence="3">The sequence shown here is derived from an EMBL/GenBank/DDBJ whole genome shotgun (WGS) entry which is preliminary data.</text>
</comment>
<dbReference type="Gene3D" id="3.40.50.150">
    <property type="entry name" value="Vaccinia Virus protein VP39"/>
    <property type="match status" value="1"/>
</dbReference>
<feature type="domain" description="Methyltransferase type 11" evidence="2">
    <location>
        <begin position="52"/>
        <end position="148"/>
    </location>
</feature>
<dbReference type="GO" id="GO:0032259">
    <property type="term" value="P:methylation"/>
    <property type="evidence" value="ECO:0007669"/>
    <property type="project" value="UniProtKB-KW"/>
</dbReference>
<dbReference type="InterPro" id="IPR013216">
    <property type="entry name" value="Methyltransf_11"/>
</dbReference>
<dbReference type="AlphaFoldDB" id="A0A1A3HCI0"/>
<accession>A0A1A3HCI0</accession>
<keyword evidence="1 3" id="KW-0808">Transferase</keyword>
<dbReference type="GO" id="GO:0008757">
    <property type="term" value="F:S-adenosylmethionine-dependent methyltransferase activity"/>
    <property type="evidence" value="ECO:0007669"/>
    <property type="project" value="InterPro"/>
</dbReference>
<dbReference type="EMBL" id="LZLC01000038">
    <property type="protein sequence ID" value="OBJ45379.1"/>
    <property type="molecule type" value="Genomic_DNA"/>
</dbReference>
<reference evidence="3 4" key="1">
    <citation type="submission" date="2016-06" db="EMBL/GenBank/DDBJ databases">
        <authorList>
            <person name="Kjaerup R.B."/>
            <person name="Dalgaard T.S."/>
            <person name="Juul-Madsen H.R."/>
        </authorList>
    </citation>
    <scope>NUCLEOTIDE SEQUENCE [LARGE SCALE GENOMIC DNA]</scope>
    <source>
        <strain evidence="3 4">1127319.6</strain>
    </source>
</reference>
<evidence type="ECO:0000259" key="2">
    <source>
        <dbReference type="Pfam" id="PF08241"/>
    </source>
</evidence>
<name>A0A1A3HCI0_MYCMU</name>
<dbReference type="CDD" id="cd02440">
    <property type="entry name" value="AdoMet_MTases"/>
    <property type="match status" value="1"/>
</dbReference>